<comment type="caution">
    <text evidence="8">The sequence shown here is derived from an EMBL/GenBank/DDBJ whole genome shotgun (WGS) entry which is preliminary data.</text>
</comment>
<dbReference type="GO" id="GO:0004674">
    <property type="term" value="F:protein serine/threonine kinase activity"/>
    <property type="evidence" value="ECO:0007669"/>
    <property type="project" value="UniProtKB-KW"/>
</dbReference>
<dbReference type="SMART" id="SM00220">
    <property type="entry name" value="S_TKc"/>
    <property type="match status" value="1"/>
</dbReference>
<evidence type="ECO:0000256" key="1">
    <source>
        <dbReference type="ARBA" id="ARBA00022679"/>
    </source>
</evidence>
<feature type="binding site" evidence="5">
    <location>
        <position position="95"/>
    </location>
    <ligand>
        <name>ATP</name>
        <dbReference type="ChEBI" id="CHEBI:30616"/>
    </ligand>
</feature>
<dbReference type="PANTHER" id="PTHR43289">
    <property type="entry name" value="MITOGEN-ACTIVATED PROTEIN KINASE KINASE KINASE 20-RELATED"/>
    <property type="match status" value="1"/>
</dbReference>
<evidence type="ECO:0000256" key="5">
    <source>
        <dbReference type="PROSITE-ProRule" id="PRU10141"/>
    </source>
</evidence>
<dbReference type="GO" id="GO:0005524">
    <property type="term" value="F:ATP binding"/>
    <property type="evidence" value="ECO:0007669"/>
    <property type="project" value="UniProtKB-UniRule"/>
</dbReference>
<dbReference type="InterPro" id="IPR017441">
    <property type="entry name" value="Protein_kinase_ATP_BS"/>
</dbReference>
<dbReference type="SUPFAM" id="SSF56112">
    <property type="entry name" value="Protein kinase-like (PK-like)"/>
    <property type="match status" value="1"/>
</dbReference>
<evidence type="ECO:0000256" key="4">
    <source>
        <dbReference type="ARBA" id="ARBA00022840"/>
    </source>
</evidence>
<name>A0A841TAA4_9BACL</name>
<dbReference type="InterPro" id="IPR000719">
    <property type="entry name" value="Prot_kinase_dom"/>
</dbReference>
<proteinExistence type="predicted"/>
<dbReference type="Gene3D" id="3.30.200.20">
    <property type="entry name" value="Phosphorylase Kinase, domain 1"/>
    <property type="match status" value="1"/>
</dbReference>
<feature type="region of interest" description="Disordered" evidence="6">
    <location>
        <begin position="1"/>
        <end position="52"/>
    </location>
</feature>
<evidence type="ECO:0000259" key="7">
    <source>
        <dbReference type="PROSITE" id="PS50011"/>
    </source>
</evidence>
<evidence type="ECO:0000313" key="8">
    <source>
        <dbReference type="EMBL" id="MBB6676190.1"/>
    </source>
</evidence>
<dbReference type="Pfam" id="PF00069">
    <property type="entry name" value="Pkinase"/>
    <property type="match status" value="1"/>
</dbReference>
<feature type="domain" description="Protein kinase" evidence="7">
    <location>
        <begin position="65"/>
        <end position="319"/>
    </location>
</feature>
<accession>A0A841TAA4</accession>
<sequence length="583" mass="64649">MAGLDEKNNNVGRDERFDWAERGERPERGVRLERGVRSERGEQSERAETADVYRSEPGSLLANRYRLLGPIGQGGMGSVHLAEDVRLGGKLRAVKLTKPLPEDRDAFIAEARLLGRLQHPHLPQIVDYFPPDREGTACIVMDYIAGETVGSRWMQLGCAMPFAMWLRYMLQLCDALRYLHAQEPPVVFRDLKPGNVLIDPKDRAILVDFGIARLYRPDALADTMKLGTPGFAAPEQLRGEQSDARTDLYGLGALAYFLLSGGEFAYRRSGGLTKLGKDVPPLFAELLERLLSERPDGRPAGAAELYEELCAFAARHPSEARIEIEADRGLDEASQPGGARTIKRTSSNRPEVIAFLSAYPGAGASFIASLISGRLGQLEAPHALVECPGGDGELYYAMDGENEMPSRAVFADPAGERPATPAWRRGSASIYPLDPNAAGLRAPERAFADWLRRLGPRIVLLDVSSRWETPGVAEWVAQNADRIYIAADCLPTKWSARRQRAAARMQEEARIRTIPFGWIANRDHEFAHRADWLASFPRKPLLGIPLMPAAAVVRAVWQGDHYPSDDRLSARLDRFIQAEWVRA</sequence>
<dbReference type="InterPro" id="IPR011009">
    <property type="entry name" value="Kinase-like_dom_sf"/>
</dbReference>
<dbReference type="EMBL" id="JACJVN010000012">
    <property type="protein sequence ID" value="MBB6676190.1"/>
    <property type="molecule type" value="Genomic_DNA"/>
</dbReference>
<gene>
    <name evidence="8" type="ORF">H4Q31_02495</name>
</gene>
<dbReference type="PANTHER" id="PTHR43289:SF34">
    <property type="entry name" value="SERINE_THREONINE-PROTEIN KINASE YBDM-RELATED"/>
    <property type="match status" value="1"/>
</dbReference>
<keyword evidence="8" id="KW-0723">Serine/threonine-protein kinase</keyword>
<dbReference type="CDD" id="cd14014">
    <property type="entry name" value="STKc_PknB_like"/>
    <property type="match status" value="1"/>
</dbReference>
<dbReference type="AlphaFoldDB" id="A0A841TAA4"/>
<keyword evidence="4 5" id="KW-0067">ATP-binding</keyword>
<evidence type="ECO:0000256" key="3">
    <source>
        <dbReference type="ARBA" id="ARBA00022777"/>
    </source>
</evidence>
<dbReference type="Proteomes" id="UP000574133">
    <property type="component" value="Unassembled WGS sequence"/>
</dbReference>
<keyword evidence="9" id="KW-1185">Reference proteome</keyword>
<dbReference type="PROSITE" id="PS00107">
    <property type="entry name" value="PROTEIN_KINASE_ATP"/>
    <property type="match status" value="1"/>
</dbReference>
<dbReference type="PROSITE" id="PS50011">
    <property type="entry name" value="PROTEIN_KINASE_DOM"/>
    <property type="match status" value="1"/>
</dbReference>
<keyword evidence="1" id="KW-0808">Transferase</keyword>
<evidence type="ECO:0000256" key="6">
    <source>
        <dbReference type="SAM" id="MobiDB-lite"/>
    </source>
</evidence>
<evidence type="ECO:0000256" key="2">
    <source>
        <dbReference type="ARBA" id="ARBA00022741"/>
    </source>
</evidence>
<dbReference type="RefSeq" id="WP_185177488.1">
    <property type="nucleotide sequence ID" value="NZ_CBCSEP010000011.1"/>
</dbReference>
<reference evidence="8 9" key="1">
    <citation type="submission" date="2020-08" db="EMBL/GenBank/DDBJ databases">
        <title>Cohnella phylogeny.</title>
        <authorList>
            <person name="Dunlap C."/>
        </authorList>
    </citation>
    <scope>NUCLEOTIDE SEQUENCE [LARGE SCALE GENOMIC DNA]</scope>
    <source>
        <strain evidence="8 9">DSM 103658</strain>
    </source>
</reference>
<dbReference type="Gene3D" id="1.10.510.10">
    <property type="entry name" value="Transferase(Phosphotransferase) domain 1"/>
    <property type="match status" value="1"/>
</dbReference>
<evidence type="ECO:0000313" key="9">
    <source>
        <dbReference type="Proteomes" id="UP000574133"/>
    </source>
</evidence>
<organism evidence="8 9">
    <name type="scientific">Cohnella lubricantis</name>
    <dbReference type="NCBI Taxonomy" id="2163172"/>
    <lineage>
        <taxon>Bacteria</taxon>
        <taxon>Bacillati</taxon>
        <taxon>Bacillota</taxon>
        <taxon>Bacilli</taxon>
        <taxon>Bacillales</taxon>
        <taxon>Paenibacillaceae</taxon>
        <taxon>Cohnella</taxon>
    </lineage>
</organism>
<protein>
    <submittedName>
        <fullName evidence="8">Serine/threonine protein kinase</fullName>
    </submittedName>
</protein>
<keyword evidence="2 5" id="KW-0547">Nucleotide-binding</keyword>
<keyword evidence="3 8" id="KW-0418">Kinase</keyword>